<name>A0A4R2R919_9RHOB</name>
<dbReference type="EMBL" id="SLXU01000022">
    <property type="protein sequence ID" value="TCP58538.1"/>
    <property type="molecule type" value="Genomic_DNA"/>
</dbReference>
<evidence type="ECO:0000313" key="2">
    <source>
        <dbReference type="Proteomes" id="UP000295050"/>
    </source>
</evidence>
<reference evidence="1 2" key="1">
    <citation type="submission" date="2019-03" db="EMBL/GenBank/DDBJ databases">
        <title>Genomic Encyclopedia of Type Strains, Phase IV (KMG-IV): sequencing the most valuable type-strain genomes for metagenomic binning, comparative biology and taxonomic classification.</title>
        <authorList>
            <person name="Goeker M."/>
        </authorList>
    </citation>
    <scope>NUCLEOTIDE SEQUENCE [LARGE SCALE GENOMIC DNA]</scope>
    <source>
        <strain evidence="1 2">DSM 24766</strain>
    </source>
</reference>
<comment type="caution">
    <text evidence="1">The sequence shown here is derived from an EMBL/GenBank/DDBJ whole genome shotgun (WGS) entry which is preliminary data.</text>
</comment>
<dbReference type="AlphaFoldDB" id="A0A4R2R919"/>
<accession>A0A4R2R919</accession>
<keyword evidence="2" id="KW-1185">Reference proteome</keyword>
<proteinExistence type="predicted"/>
<dbReference type="Proteomes" id="UP000295050">
    <property type="component" value="Unassembled WGS sequence"/>
</dbReference>
<protein>
    <submittedName>
        <fullName evidence="1">Uncharacterized protein</fullName>
    </submittedName>
</protein>
<organism evidence="1 2">
    <name type="scientific">Rhodovulum bhavnagarense</name>
    <dbReference type="NCBI Taxonomy" id="992286"/>
    <lineage>
        <taxon>Bacteria</taxon>
        <taxon>Pseudomonadati</taxon>
        <taxon>Pseudomonadota</taxon>
        <taxon>Alphaproteobacteria</taxon>
        <taxon>Rhodobacterales</taxon>
        <taxon>Paracoccaceae</taxon>
        <taxon>Rhodovulum</taxon>
    </lineage>
</organism>
<evidence type="ECO:0000313" key="1">
    <source>
        <dbReference type="EMBL" id="TCP58538.1"/>
    </source>
</evidence>
<sequence>MDCENRVPACPDVVEIAASGEGVCDMGIVLEEEDGALYLRDRDGYLIWGTYALALNTSVWLRNRDRAVPAE</sequence>
<gene>
    <name evidence="1" type="ORF">EV663_12214</name>
</gene>